<evidence type="ECO:0000259" key="5">
    <source>
        <dbReference type="PROSITE" id="PS01124"/>
    </source>
</evidence>
<dbReference type="OrthoDB" id="1877256at2"/>
<feature type="domain" description="HTH araC/xylS-type" evidence="5">
    <location>
        <begin position="641"/>
        <end position="740"/>
    </location>
</feature>
<feature type="transmembrane region" description="Helical" evidence="4">
    <location>
        <begin position="257"/>
        <end position="286"/>
    </location>
</feature>
<sequence>MKNNWFNRLLLSYLPVFFIVIAVLIVTFFFTVSELVKRQAEQSSRVFSQNIQQTVNDALFSIDLMLRKELENNAKIRQYFADDIPLSNHFQMYEVIRELDHLKLMQPIIDNIYLYRKSDDLVLGTPTVPLEQFADREFLKAYIDQPVPFSWTNVRSFKLMETADTSTNVVTLVRKVPLLTGELGIAVVNVKVQTLALMLEPMLRSNLNYTILLDGVGQTVFTTEASQGGTTHAQVAFSSVVSEYTNWEVRSGLRDGFLFQFVSTLGYIWVGVGLITVAAGTIWLLYVSRRNYKPIESLMHRLNDYLGQRSSHLLKGADAFSLIGSAIDELIEESSLFAKQQKQSQTYRRRVLIRELIEGRGNVNKEEWLEASKALLGAERNIAEIRVVVIEMDKYQEFIKGYSDRDQYLLKFVLSRVMEEAASQLGMVVWSDWNRPEQLSVLLFLEQPQPQSVYVDLCETVRAWVDEHVDYTVTIGIGSTAERLGDVVQSHQEAVEALNYKSTLGNNKVIGYWDIWSRPHGETFDQLQKIRALSQSFRMGERKWEQELNSLFRDLKSGVWSRDEIADLMNFLQFNLYREIVEFSSDLQEDWQESIQPQLIAAVSGFESLDELHARFEMLLRETATKINGVRERRGNQPMIDSIKAFVDENYHDPSLSLQQLGDVFQYSPAHLSTMFKEEIGEKFIDYLVKIRIREARRLLEGSADPVQVIAAKVGYLHSISFIRVFKKLVGKTPGDYRKELLIASSQ</sequence>
<dbReference type="SMART" id="SM00342">
    <property type="entry name" value="HTH_ARAC"/>
    <property type="match status" value="1"/>
</dbReference>
<keyword evidence="4" id="KW-0472">Membrane</keyword>
<dbReference type="EMBL" id="VCIW01000004">
    <property type="protein sequence ID" value="TLS52752.1"/>
    <property type="molecule type" value="Genomic_DNA"/>
</dbReference>
<evidence type="ECO:0000313" key="7">
    <source>
        <dbReference type="Proteomes" id="UP000309676"/>
    </source>
</evidence>
<proteinExistence type="predicted"/>
<name>A0A5R9G8L7_9BACL</name>
<organism evidence="6 7">
    <name type="scientific">Paenibacillus antri</name>
    <dbReference type="NCBI Taxonomy" id="2582848"/>
    <lineage>
        <taxon>Bacteria</taxon>
        <taxon>Bacillati</taxon>
        <taxon>Bacillota</taxon>
        <taxon>Bacilli</taxon>
        <taxon>Bacillales</taxon>
        <taxon>Paenibacillaceae</taxon>
        <taxon>Paenibacillus</taxon>
    </lineage>
</organism>
<dbReference type="AlphaFoldDB" id="A0A5R9G8L7"/>
<keyword evidence="3" id="KW-0804">Transcription</keyword>
<evidence type="ECO:0000256" key="1">
    <source>
        <dbReference type="ARBA" id="ARBA00023015"/>
    </source>
</evidence>
<keyword evidence="4" id="KW-1133">Transmembrane helix</keyword>
<dbReference type="Proteomes" id="UP000309676">
    <property type="component" value="Unassembled WGS sequence"/>
</dbReference>
<dbReference type="Pfam" id="PF17853">
    <property type="entry name" value="GGDEF_2"/>
    <property type="match status" value="1"/>
</dbReference>
<keyword evidence="2" id="KW-0238">DNA-binding</keyword>
<dbReference type="PROSITE" id="PS00041">
    <property type="entry name" value="HTH_ARAC_FAMILY_1"/>
    <property type="match status" value="1"/>
</dbReference>
<dbReference type="GO" id="GO:0043565">
    <property type="term" value="F:sequence-specific DNA binding"/>
    <property type="evidence" value="ECO:0007669"/>
    <property type="project" value="InterPro"/>
</dbReference>
<evidence type="ECO:0000313" key="6">
    <source>
        <dbReference type="EMBL" id="TLS52752.1"/>
    </source>
</evidence>
<dbReference type="Pfam" id="PF12833">
    <property type="entry name" value="HTH_18"/>
    <property type="match status" value="1"/>
</dbReference>
<comment type="caution">
    <text evidence="6">The sequence shown here is derived from an EMBL/GenBank/DDBJ whole genome shotgun (WGS) entry which is preliminary data.</text>
</comment>
<evidence type="ECO:0000256" key="2">
    <source>
        <dbReference type="ARBA" id="ARBA00023125"/>
    </source>
</evidence>
<dbReference type="GO" id="GO:0003700">
    <property type="term" value="F:DNA-binding transcription factor activity"/>
    <property type="evidence" value="ECO:0007669"/>
    <property type="project" value="InterPro"/>
</dbReference>
<keyword evidence="4" id="KW-0812">Transmembrane</keyword>
<dbReference type="PANTHER" id="PTHR43280">
    <property type="entry name" value="ARAC-FAMILY TRANSCRIPTIONAL REGULATOR"/>
    <property type="match status" value="1"/>
</dbReference>
<feature type="transmembrane region" description="Helical" evidence="4">
    <location>
        <begin position="12"/>
        <end position="36"/>
    </location>
</feature>
<dbReference type="InterPro" id="IPR018060">
    <property type="entry name" value="HTH_AraC"/>
</dbReference>
<reference evidence="6 7" key="1">
    <citation type="submission" date="2019-05" db="EMBL/GenBank/DDBJ databases">
        <authorList>
            <person name="Narsing Rao M.P."/>
            <person name="Li W.J."/>
        </authorList>
    </citation>
    <scope>NUCLEOTIDE SEQUENCE [LARGE SCALE GENOMIC DNA]</scope>
    <source>
        <strain evidence="6 7">SYSU_K30003</strain>
    </source>
</reference>
<protein>
    <submittedName>
        <fullName evidence="6">Helix-turn-helix transcriptional regulator</fullName>
    </submittedName>
</protein>
<evidence type="ECO:0000256" key="4">
    <source>
        <dbReference type="SAM" id="Phobius"/>
    </source>
</evidence>
<dbReference type="SUPFAM" id="SSF46689">
    <property type="entry name" value="Homeodomain-like"/>
    <property type="match status" value="1"/>
</dbReference>
<dbReference type="InterPro" id="IPR041522">
    <property type="entry name" value="CdaR_GGDEF"/>
</dbReference>
<dbReference type="RefSeq" id="WP_138193743.1">
    <property type="nucleotide sequence ID" value="NZ_VCIW01000004.1"/>
</dbReference>
<dbReference type="PANTHER" id="PTHR43280:SF28">
    <property type="entry name" value="HTH-TYPE TRANSCRIPTIONAL ACTIVATOR RHAS"/>
    <property type="match status" value="1"/>
</dbReference>
<gene>
    <name evidence="6" type="ORF">FE782_08995</name>
</gene>
<dbReference type="PROSITE" id="PS01124">
    <property type="entry name" value="HTH_ARAC_FAMILY_2"/>
    <property type="match status" value="1"/>
</dbReference>
<dbReference type="Gene3D" id="1.10.10.60">
    <property type="entry name" value="Homeodomain-like"/>
    <property type="match status" value="2"/>
</dbReference>
<dbReference type="InterPro" id="IPR009057">
    <property type="entry name" value="Homeodomain-like_sf"/>
</dbReference>
<evidence type="ECO:0000256" key="3">
    <source>
        <dbReference type="ARBA" id="ARBA00023163"/>
    </source>
</evidence>
<accession>A0A5R9G8L7</accession>
<keyword evidence="7" id="KW-1185">Reference proteome</keyword>
<dbReference type="InterPro" id="IPR018062">
    <property type="entry name" value="HTH_AraC-typ_CS"/>
</dbReference>
<keyword evidence="1" id="KW-0805">Transcription regulation</keyword>